<dbReference type="EMBL" id="CP067393">
    <property type="protein sequence ID" value="QQP86865.1"/>
    <property type="molecule type" value="Genomic_DNA"/>
</dbReference>
<organism evidence="1 2">
    <name type="scientific">Entomomonas asaccharolytica</name>
    <dbReference type="NCBI Taxonomy" id="2785331"/>
    <lineage>
        <taxon>Bacteria</taxon>
        <taxon>Pseudomonadati</taxon>
        <taxon>Pseudomonadota</taxon>
        <taxon>Gammaproteobacteria</taxon>
        <taxon>Pseudomonadales</taxon>
        <taxon>Pseudomonadaceae</taxon>
        <taxon>Entomomonas</taxon>
    </lineage>
</organism>
<dbReference type="RefSeq" id="WP_201095327.1">
    <property type="nucleotide sequence ID" value="NZ_CP067393.1"/>
</dbReference>
<proteinExistence type="predicted"/>
<evidence type="ECO:0000313" key="1">
    <source>
        <dbReference type="EMBL" id="QQP86865.1"/>
    </source>
</evidence>
<dbReference type="Proteomes" id="UP000595278">
    <property type="component" value="Chromosome"/>
</dbReference>
<protein>
    <submittedName>
        <fullName evidence="1">Uncharacterized protein</fullName>
    </submittedName>
</protein>
<dbReference type="KEGG" id="eaz:JHT90_06380"/>
<name>A0A974NHD4_9GAMM</name>
<keyword evidence="2" id="KW-1185">Reference proteome</keyword>
<gene>
    <name evidence="1" type="ORF">JHT90_06380</name>
</gene>
<accession>A0A974NHD4</accession>
<sequence>MKVINSIYLFIKHLLLSVFRTKKRLFSDEERERLDASFRRICAIQCEIFADEPKSQIKGKKFLECSEGIFILPDNFTKDDFLAMQGLVQVKPETKHKKENC</sequence>
<evidence type="ECO:0000313" key="2">
    <source>
        <dbReference type="Proteomes" id="UP000595278"/>
    </source>
</evidence>
<dbReference type="AlphaFoldDB" id="A0A974NHD4"/>
<reference evidence="1 2" key="1">
    <citation type="submission" date="2021-01" db="EMBL/GenBank/DDBJ databases">
        <title>Entomomonas sp. F2A isolated from a house cricket (Acheta domesticus).</title>
        <authorList>
            <person name="Spergser J."/>
            <person name="Busse H.-J."/>
        </authorList>
    </citation>
    <scope>NUCLEOTIDE SEQUENCE [LARGE SCALE GENOMIC DNA]</scope>
    <source>
        <strain evidence="1 2">F2A</strain>
    </source>
</reference>